<dbReference type="InterPro" id="IPR000719">
    <property type="entry name" value="Prot_kinase_dom"/>
</dbReference>
<reference evidence="3" key="3">
    <citation type="submission" date="2022-06" db="UniProtKB">
        <authorList>
            <consortium name="EnsemblMetazoa"/>
        </authorList>
    </citation>
    <scope>IDENTIFICATION</scope>
</reference>
<evidence type="ECO:0000313" key="3">
    <source>
        <dbReference type="EnsemblMetazoa" id="KAF7494039.1"/>
    </source>
</evidence>
<dbReference type="SMART" id="SM00220">
    <property type="entry name" value="S_TKc"/>
    <property type="match status" value="1"/>
</dbReference>
<sequence length="353" mass="41452">MIDCGHLERIEECTILTGPKLSSIELKQTKRTNLYRLIESRRIECILNRIFRKNQNRKLAIKKCLSEGHYSDVYLIRSENERKQNQKKYRENFVIKIIDRNRCPKLSNCHNESRVCRFLQNNPHPNLIEILGVIEYGNFFVLLMNYGGSIDLMGFIKLFPEKRVPESIANNLFYEQILRAINFLHTNNIVHRDIKPENILVVLSSDSTIQTKLIDFGFSKLIRSKGFATMSQALCSSQKGILEYMAPELLQYCICYDAIKSDVYSLGTLFYWMLYGYAPFRLPNQSSRSFQNNLIQFRYLKSKPIRFGGEIFLTKFNKKLIQRMVNIEPQLRPSTKEIIEKIQNRHLKSTINL</sequence>
<evidence type="ECO:0000259" key="1">
    <source>
        <dbReference type="PROSITE" id="PS50011"/>
    </source>
</evidence>
<accession>A0A834VGB9</accession>
<dbReference type="AlphaFoldDB" id="A0A834VGB9"/>
<dbReference type="InterPro" id="IPR008271">
    <property type="entry name" value="Ser/Thr_kinase_AS"/>
</dbReference>
<dbReference type="PROSITE" id="PS50011">
    <property type="entry name" value="PROTEIN_KINASE_DOM"/>
    <property type="match status" value="1"/>
</dbReference>
<dbReference type="InterPro" id="IPR011009">
    <property type="entry name" value="Kinase-like_dom_sf"/>
</dbReference>
<organism evidence="2">
    <name type="scientific">Sarcoptes scabiei</name>
    <name type="common">Itch mite</name>
    <name type="synonym">Acarus scabiei</name>
    <dbReference type="NCBI Taxonomy" id="52283"/>
    <lineage>
        <taxon>Eukaryota</taxon>
        <taxon>Metazoa</taxon>
        <taxon>Ecdysozoa</taxon>
        <taxon>Arthropoda</taxon>
        <taxon>Chelicerata</taxon>
        <taxon>Arachnida</taxon>
        <taxon>Acari</taxon>
        <taxon>Acariformes</taxon>
        <taxon>Sarcoptiformes</taxon>
        <taxon>Astigmata</taxon>
        <taxon>Psoroptidia</taxon>
        <taxon>Sarcoptoidea</taxon>
        <taxon>Sarcoptidae</taxon>
        <taxon>Sarcoptinae</taxon>
        <taxon>Sarcoptes</taxon>
    </lineage>
</organism>
<keyword evidence="4" id="KW-1185">Reference proteome</keyword>
<dbReference type="PANTHER" id="PTHR24348">
    <property type="entry name" value="SERINE/THREONINE-PROTEIN KINASE UNC-51-RELATED"/>
    <property type="match status" value="1"/>
</dbReference>
<dbReference type="InterPro" id="IPR045269">
    <property type="entry name" value="Atg1-like"/>
</dbReference>
<dbReference type="EnsemblMetazoa" id="SSS_2703s_mrna">
    <property type="protein sequence ID" value="KAF7494039.1"/>
    <property type="gene ID" value="SSS_2703"/>
</dbReference>
<evidence type="ECO:0000313" key="2">
    <source>
        <dbReference type="EMBL" id="KAF7494039.1"/>
    </source>
</evidence>
<dbReference type="GO" id="GO:0005524">
    <property type="term" value="F:ATP binding"/>
    <property type="evidence" value="ECO:0007669"/>
    <property type="project" value="InterPro"/>
</dbReference>
<dbReference type="GO" id="GO:0010506">
    <property type="term" value="P:regulation of autophagy"/>
    <property type="evidence" value="ECO:0007669"/>
    <property type="project" value="InterPro"/>
</dbReference>
<name>A0A834VGB9_SARSC</name>
<dbReference type="PROSITE" id="PS00108">
    <property type="entry name" value="PROTEIN_KINASE_ST"/>
    <property type="match status" value="1"/>
</dbReference>
<dbReference type="Pfam" id="PF00069">
    <property type="entry name" value="Pkinase"/>
    <property type="match status" value="1"/>
</dbReference>
<dbReference type="Gene3D" id="1.10.510.10">
    <property type="entry name" value="Transferase(Phosphotransferase) domain 1"/>
    <property type="match status" value="1"/>
</dbReference>
<dbReference type="GO" id="GO:0005737">
    <property type="term" value="C:cytoplasm"/>
    <property type="evidence" value="ECO:0007669"/>
    <property type="project" value="TreeGrafter"/>
</dbReference>
<reference evidence="2" key="2">
    <citation type="submission" date="2020-01" db="EMBL/GenBank/DDBJ databases">
        <authorList>
            <person name="Korhonen P.K.K."/>
            <person name="Guangxu M.G."/>
            <person name="Wang T.W."/>
            <person name="Stroehlein A.J.S."/>
            <person name="Young N.D."/>
            <person name="Ang C.-S.A."/>
            <person name="Fernando D.W.F."/>
            <person name="Lu H.L."/>
            <person name="Taylor S.T."/>
            <person name="Ehtesham M.E.M."/>
            <person name="Najaraj S.H.N."/>
            <person name="Harsha G.H.G."/>
            <person name="Madugundu A.M."/>
            <person name="Renuse S.R."/>
            <person name="Holt D.H."/>
            <person name="Pandey A.P."/>
            <person name="Papenfuss A.P."/>
            <person name="Gasser R.B.G."/>
            <person name="Fischer K.F."/>
        </authorList>
    </citation>
    <scope>NUCLEOTIDE SEQUENCE</scope>
    <source>
        <strain evidence="2">SSS_KF_BRIS2020</strain>
    </source>
</reference>
<protein>
    <submittedName>
        <fullName evidence="2">Putative serine/threonine-protein kinase fhkD</fullName>
    </submittedName>
</protein>
<dbReference type="OrthoDB" id="248923at2759"/>
<dbReference type="GO" id="GO:0006914">
    <property type="term" value="P:autophagy"/>
    <property type="evidence" value="ECO:0007669"/>
    <property type="project" value="UniProtKB-ARBA"/>
</dbReference>
<keyword evidence="2" id="KW-0808">Transferase</keyword>
<keyword evidence="2" id="KW-0418">Kinase</keyword>
<gene>
    <name evidence="2" type="ORF">SSS_2703</name>
</gene>
<dbReference type="GO" id="GO:0004674">
    <property type="term" value="F:protein serine/threonine kinase activity"/>
    <property type="evidence" value="ECO:0007669"/>
    <property type="project" value="InterPro"/>
</dbReference>
<feature type="domain" description="Protein kinase" evidence="1">
    <location>
        <begin position="59"/>
        <end position="347"/>
    </location>
</feature>
<dbReference type="SUPFAM" id="SSF56112">
    <property type="entry name" value="Protein kinase-like (PK-like)"/>
    <property type="match status" value="1"/>
</dbReference>
<proteinExistence type="predicted"/>
<evidence type="ECO:0000313" key="4">
    <source>
        <dbReference type="Proteomes" id="UP000070412"/>
    </source>
</evidence>
<reference evidence="4" key="1">
    <citation type="journal article" date="2020" name="PLoS Negl. Trop. Dis.">
        <title>High-quality nuclear genome for Sarcoptes scabiei-A critical resource for a neglected parasite.</title>
        <authorList>
            <person name="Korhonen P.K."/>
            <person name="Gasser R.B."/>
            <person name="Ma G."/>
            <person name="Wang T."/>
            <person name="Stroehlein A.J."/>
            <person name="Young N.D."/>
            <person name="Ang C.S."/>
            <person name="Fernando D.D."/>
            <person name="Lu H.C."/>
            <person name="Taylor S."/>
            <person name="Reynolds S.L."/>
            <person name="Mofiz E."/>
            <person name="Najaraj S.H."/>
            <person name="Gowda H."/>
            <person name="Madugundu A."/>
            <person name="Renuse S."/>
            <person name="Holt D."/>
            <person name="Pandey A."/>
            <person name="Papenfuss A.T."/>
            <person name="Fischer K."/>
        </authorList>
    </citation>
    <scope>NUCLEOTIDE SEQUENCE [LARGE SCALE GENOMIC DNA]</scope>
</reference>
<dbReference type="Proteomes" id="UP000070412">
    <property type="component" value="Unassembled WGS sequence"/>
</dbReference>
<dbReference type="EMBL" id="WVUK01000054">
    <property type="protein sequence ID" value="KAF7494039.1"/>
    <property type="molecule type" value="Genomic_DNA"/>
</dbReference>